<proteinExistence type="predicted"/>
<protein>
    <submittedName>
        <fullName evidence="2">Uncharacterized protein</fullName>
    </submittedName>
</protein>
<dbReference type="Proteomes" id="UP000800092">
    <property type="component" value="Unassembled WGS sequence"/>
</dbReference>
<evidence type="ECO:0000256" key="1">
    <source>
        <dbReference type="SAM" id="MobiDB-lite"/>
    </source>
</evidence>
<evidence type="ECO:0000313" key="3">
    <source>
        <dbReference type="Proteomes" id="UP000800092"/>
    </source>
</evidence>
<keyword evidence="3" id="KW-1185">Reference proteome</keyword>
<feature type="compositionally biased region" description="Polar residues" evidence="1">
    <location>
        <begin position="97"/>
        <end position="113"/>
    </location>
</feature>
<feature type="compositionally biased region" description="Polar residues" evidence="1">
    <location>
        <begin position="15"/>
        <end position="28"/>
    </location>
</feature>
<feature type="compositionally biased region" description="Basic and acidic residues" evidence="1">
    <location>
        <begin position="284"/>
        <end position="295"/>
    </location>
</feature>
<reference evidence="2" key="1">
    <citation type="journal article" date="2020" name="Stud. Mycol.">
        <title>101 Dothideomycetes genomes: a test case for predicting lifestyles and emergence of pathogens.</title>
        <authorList>
            <person name="Haridas S."/>
            <person name="Albert R."/>
            <person name="Binder M."/>
            <person name="Bloem J."/>
            <person name="Labutti K."/>
            <person name="Salamov A."/>
            <person name="Andreopoulos B."/>
            <person name="Baker S."/>
            <person name="Barry K."/>
            <person name="Bills G."/>
            <person name="Bluhm B."/>
            <person name="Cannon C."/>
            <person name="Castanera R."/>
            <person name="Culley D."/>
            <person name="Daum C."/>
            <person name="Ezra D."/>
            <person name="Gonzalez J."/>
            <person name="Henrissat B."/>
            <person name="Kuo A."/>
            <person name="Liang C."/>
            <person name="Lipzen A."/>
            <person name="Lutzoni F."/>
            <person name="Magnuson J."/>
            <person name="Mondo S."/>
            <person name="Nolan M."/>
            <person name="Ohm R."/>
            <person name="Pangilinan J."/>
            <person name="Park H.-J."/>
            <person name="Ramirez L."/>
            <person name="Alfaro M."/>
            <person name="Sun H."/>
            <person name="Tritt A."/>
            <person name="Yoshinaga Y."/>
            <person name="Zwiers L.-H."/>
            <person name="Turgeon B."/>
            <person name="Goodwin S."/>
            <person name="Spatafora J."/>
            <person name="Crous P."/>
            <person name="Grigoriev I."/>
        </authorList>
    </citation>
    <scope>NUCLEOTIDE SEQUENCE</scope>
    <source>
        <strain evidence="2">Tuck. ex Michener</strain>
    </source>
</reference>
<feature type="region of interest" description="Disordered" evidence="1">
    <location>
        <begin position="434"/>
        <end position="469"/>
    </location>
</feature>
<feature type="compositionally biased region" description="Polar residues" evidence="1">
    <location>
        <begin position="176"/>
        <end position="193"/>
    </location>
</feature>
<gene>
    <name evidence="2" type="ORF">EV356DRAFT_30243</name>
</gene>
<dbReference type="AlphaFoldDB" id="A0A6A6HHF4"/>
<feature type="compositionally biased region" description="Polar residues" evidence="1">
    <location>
        <begin position="69"/>
        <end position="88"/>
    </location>
</feature>
<organism evidence="2 3">
    <name type="scientific">Viridothelium virens</name>
    <name type="common">Speckled blister lichen</name>
    <name type="synonym">Trypethelium virens</name>
    <dbReference type="NCBI Taxonomy" id="1048519"/>
    <lineage>
        <taxon>Eukaryota</taxon>
        <taxon>Fungi</taxon>
        <taxon>Dikarya</taxon>
        <taxon>Ascomycota</taxon>
        <taxon>Pezizomycotina</taxon>
        <taxon>Dothideomycetes</taxon>
        <taxon>Dothideomycetes incertae sedis</taxon>
        <taxon>Trypetheliales</taxon>
        <taxon>Trypetheliaceae</taxon>
        <taxon>Viridothelium</taxon>
    </lineage>
</organism>
<feature type="compositionally biased region" description="Low complexity" evidence="1">
    <location>
        <begin position="322"/>
        <end position="360"/>
    </location>
</feature>
<feature type="region of interest" description="Disordered" evidence="1">
    <location>
        <begin position="618"/>
        <end position="640"/>
    </location>
</feature>
<dbReference type="EMBL" id="ML991781">
    <property type="protein sequence ID" value="KAF2237249.1"/>
    <property type="molecule type" value="Genomic_DNA"/>
</dbReference>
<feature type="region of interest" description="Disordered" evidence="1">
    <location>
        <begin position="1"/>
        <end position="216"/>
    </location>
</feature>
<feature type="compositionally biased region" description="Polar residues" evidence="1">
    <location>
        <begin position="296"/>
        <end position="309"/>
    </location>
</feature>
<feature type="region of interest" description="Disordered" evidence="1">
    <location>
        <begin position="251"/>
        <end position="366"/>
    </location>
</feature>
<name>A0A6A6HHF4_VIRVR</name>
<sequence>MADRSPVAAQGYSLFPTQGRQRGPNSLNERTRAPPANRKPRPSPPPVPPAPPPTPAPSPSPPPSPPPTNGITMTSLSQPPTPSTNWRENNADDHQGTEGSARSTFADGQTVEPNEQDLKGEEVVRFHAEEVFGPSEQLDEKPLPPLPSKLEDDGLEYLKPTVYTVSKNRGGPKKSNLATTTSTVRKSPQTVQDPQADKKENSHSRQIKKYPSSPVLQTEKRAIERGEKKLRREATVHVKEGGDLAIIEPAISSAWRSETSPASKPRKRVQPKFQPLCTVSGMAKAREEIRLKASRETQLSPTKGTTLPASQVRKAGPPFTNASQISPKSSAASPKSPESSKSQFSTPDSRTSTTTKSSPSMRKRTLSRVKTFFGLDGTMEDSLLEHVDVAVAHALDANDDAIEDTTHEPAQSAENASEEKKVHLESIDGTMKTEGVATSGSQLRGNAKRFNTPPEFKKEQTSRSVYNDLNPKSMGEDFILFDPEHDRNAYGPDNAFQFPAPTLDESGFDRYISLLSSPAYPLPPETYPSAAFAMSTPDGLPCVVSSQAARPGETPQMGVETNLPWGSSSFANPQSNFDSRLPERSFNDFYQYVPAIGSHIGTQQLSDQFTSDRYSNWREASPPRMNAHPSWKRPQGRRRTKLHDPEVAAKVRAGQNNKNAAVRALNAAMNQAGQGSSVFSDEYNPNRKRQHHPRLQGPTPSPSYQDLRYSQAPFTSVGPSQPNDYFERWGQLRHGVSEPSLGTLARMQQVSPVTCSHTCMLDAAEMGGGYCPGCLGVGALPTQRPNLY</sequence>
<accession>A0A6A6HHF4</accession>
<feature type="compositionally biased region" description="Basic and acidic residues" evidence="1">
    <location>
        <begin position="116"/>
        <end position="130"/>
    </location>
</feature>
<feature type="compositionally biased region" description="Pro residues" evidence="1">
    <location>
        <begin position="42"/>
        <end position="68"/>
    </location>
</feature>
<evidence type="ECO:0000313" key="2">
    <source>
        <dbReference type="EMBL" id="KAF2237249.1"/>
    </source>
</evidence>
<feature type="region of interest" description="Disordered" evidence="1">
    <location>
        <begin position="675"/>
        <end position="706"/>
    </location>
</feature>
<feature type="compositionally biased region" description="Basic residues" evidence="1">
    <location>
        <begin position="630"/>
        <end position="640"/>
    </location>
</feature>